<reference evidence="2" key="1">
    <citation type="journal article" date="2022" name="bioRxiv">
        <title>Sequencing and chromosome-scale assembly of the giantPleurodeles waltlgenome.</title>
        <authorList>
            <person name="Brown T."/>
            <person name="Elewa A."/>
            <person name="Iarovenko S."/>
            <person name="Subramanian E."/>
            <person name="Araus A.J."/>
            <person name="Petzold A."/>
            <person name="Susuki M."/>
            <person name="Suzuki K.-i.T."/>
            <person name="Hayashi T."/>
            <person name="Toyoda A."/>
            <person name="Oliveira C."/>
            <person name="Osipova E."/>
            <person name="Leigh N.D."/>
            <person name="Simon A."/>
            <person name="Yun M.H."/>
        </authorList>
    </citation>
    <scope>NUCLEOTIDE SEQUENCE</scope>
    <source>
        <strain evidence="2">20211129_DDA</strain>
        <tissue evidence="2">Liver</tissue>
    </source>
</reference>
<evidence type="ECO:0008006" key="4">
    <source>
        <dbReference type="Google" id="ProtNLM"/>
    </source>
</evidence>
<evidence type="ECO:0000313" key="2">
    <source>
        <dbReference type="EMBL" id="KAJ1100709.1"/>
    </source>
</evidence>
<dbReference type="EMBL" id="JANPWB010000014">
    <property type="protein sequence ID" value="KAJ1100709.1"/>
    <property type="molecule type" value="Genomic_DNA"/>
</dbReference>
<sequence>MMGRACLIGLCACDGPLQQQAGPSGCADLTSAATSDPEVQRPSTNPHPHPGQEAQRKHVRAMPRLHKRDVLDSTGADVWDRGSQSVAAEKEEDQEDSDTGRTEDPTGHLPAAWIHEPAAR</sequence>
<name>A0AAV7MCA4_PLEWA</name>
<accession>A0AAV7MCA4</accession>
<comment type="caution">
    <text evidence="2">The sequence shown here is derived from an EMBL/GenBank/DDBJ whole genome shotgun (WGS) entry which is preliminary data.</text>
</comment>
<protein>
    <recommendedName>
        <fullName evidence="4">Secreted protein</fullName>
    </recommendedName>
</protein>
<gene>
    <name evidence="2" type="ORF">NDU88_005790</name>
</gene>
<proteinExistence type="predicted"/>
<organism evidence="2 3">
    <name type="scientific">Pleurodeles waltl</name>
    <name type="common">Iberian ribbed newt</name>
    <dbReference type="NCBI Taxonomy" id="8319"/>
    <lineage>
        <taxon>Eukaryota</taxon>
        <taxon>Metazoa</taxon>
        <taxon>Chordata</taxon>
        <taxon>Craniata</taxon>
        <taxon>Vertebrata</taxon>
        <taxon>Euteleostomi</taxon>
        <taxon>Amphibia</taxon>
        <taxon>Batrachia</taxon>
        <taxon>Caudata</taxon>
        <taxon>Salamandroidea</taxon>
        <taxon>Salamandridae</taxon>
        <taxon>Pleurodelinae</taxon>
        <taxon>Pleurodeles</taxon>
    </lineage>
</organism>
<evidence type="ECO:0000256" key="1">
    <source>
        <dbReference type="SAM" id="MobiDB-lite"/>
    </source>
</evidence>
<keyword evidence="3" id="KW-1185">Reference proteome</keyword>
<dbReference type="Proteomes" id="UP001066276">
    <property type="component" value="Chromosome 10"/>
</dbReference>
<evidence type="ECO:0000313" key="3">
    <source>
        <dbReference type="Proteomes" id="UP001066276"/>
    </source>
</evidence>
<feature type="compositionally biased region" description="Basic residues" evidence="1">
    <location>
        <begin position="57"/>
        <end position="67"/>
    </location>
</feature>
<dbReference type="AlphaFoldDB" id="A0AAV7MCA4"/>
<feature type="region of interest" description="Disordered" evidence="1">
    <location>
        <begin position="19"/>
        <end position="120"/>
    </location>
</feature>